<proteinExistence type="predicted"/>
<dbReference type="EMBL" id="CP058532">
    <property type="protein sequence ID" value="QLG30008.1"/>
    <property type="molecule type" value="Genomic_DNA"/>
</dbReference>
<dbReference type="RefSeq" id="WP_179171582.1">
    <property type="nucleotide sequence ID" value="NZ_CP058532.1"/>
</dbReference>
<keyword evidence="1" id="KW-0614">Plasmid</keyword>
<reference evidence="1 2" key="1">
    <citation type="submission" date="2020-07" db="EMBL/GenBank/DDBJ databases">
        <title>Gai3-2, isolated from salt lake.</title>
        <authorList>
            <person name="Cui H."/>
            <person name="Shi X."/>
        </authorList>
    </citation>
    <scope>NUCLEOTIDE SEQUENCE [LARGE SCALE GENOMIC DNA]</scope>
    <source>
        <strain evidence="1 2">Gai3-2</strain>
        <plasmid evidence="1 2">unnamed3</plasmid>
    </source>
</reference>
<sequence>MRDRGIRIGGLGDPVAQNIRNEQNADAMPSPDEVARAKRQHQVEHAQYKAAVAFLHHYEEPTGRFRVRAAAEFLGFKALASTLRGRLVDYGAFKYEHHEPHERGEHSDPRYGPPTVVDDEIRELKRGTFTTVQEAIDRVADIRSARRRLAPFGSSVATAMIIELTTARHVDAHQERVVYTNATWEKAMHAGNWSDRYTPERIREYQDELGERFMIAMEDRSCD</sequence>
<gene>
    <name evidence="1" type="ORF">HUG10_20595</name>
</gene>
<dbReference type="KEGG" id="halg:HUG10_20595"/>
<geneLocation type="plasmid" evidence="1 2">
    <name>unnamed3</name>
</geneLocation>
<dbReference type="Proteomes" id="UP000509750">
    <property type="component" value="Plasmid unnamed3"/>
</dbReference>
<evidence type="ECO:0000313" key="1">
    <source>
        <dbReference type="EMBL" id="QLG30008.1"/>
    </source>
</evidence>
<evidence type="ECO:0000313" key="2">
    <source>
        <dbReference type="Proteomes" id="UP000509750"/>
    </source>
</evidence>
<protein>
    <submittedName>
        <fullName evidence="1">Uncharacterized protein</fullName>
    </submittedName>
</protein>
<name>A0A7D5GHN3_9EURY</name>
<keyword evidence="2" id="KW-1185">Reference proteome</keyword>
<dbReference type="AlphaFoldDB" id="A0A7D5GHN3"/>
<accession>A0A7D5GHN3</accession>
<dbReference type="GeneID" id="56031286"/>
<organism evidence="1 2">
    <name type="scientific">Halorarum halophilum</name>
    <dbReference type="NCBI Taxonomy" id="2743090"/>
    <lineage>
        <taxon>Archaea</taxon>
        <taxon>Methanobacteriati</taxon>
        <taxon>Methanobacteriota</taxon>
        <taxon>Stenosarchaea group</taxon>
        <taxon>Halobacteria</taxon>
        <taxon>Halobacteriales</taxon>
        <taxon>Haloferacaceae</taxon>
        <taxon>Halorarum</taxon>
    </lineage>
</organism>